<keyword evidence="8" id="KW-0119">Carbohydrate metabolism</keyword>
<dbReference type="SUPFAM" id="SSF51735">
    <property type="entry name" value="NAD(P)-binding Rossmann-fold domains"/>
    <property type="match status" value="1"/>
</dbReference>
<feature type="domain" description="NAD-dependent epimerase/dehydratase" evidence="12">
    <location>
        <begin position="2"/>
        <end position="253"/>
    </location>
</feature>
<comment type="catalytic activity">
    <reaction evidence="1">
        <text>UDP-alpha-D-glucose = UDP-alpha-D-galactose</text>
        <dbReference type="Rhea" id="RHEA:22168"/>
        <dbReference type="ChEBI" id="CHEBI:58885"/>
        <dbReference type="ChEBI" id="CHEBI:66914"/>
        <dbReference type="EC" id="5.1.3.2"/>
    </reaction>
</comment>
<dbReference type="InterPro" id="IPR001509">
    <property type="entry name" value="Epimerase_deHydtase"/>
</dbReference>
<evidence type="ECO:0000256" key="6">
    <source>
        <dbReference type="ARBA" id="ARBA00018569"/>
    </source>
</evidence>
<dbReference type="GO" id="GO:0005829">
    <property type="term" value="C:cytosol"/>
    <property type="evidence" value="ECO:0007669"/>
    <property type="project" value="TreeGrafter"/>
</dbReference>
<evidence type="ECO:0000256" key="4">
    <source>
        <dbReference type="ARBA" id="ARBA00007637"/>
    </source>
</evidence>
<reference evidence="13 14" key="1">
    <citation type="submission" date="2016-07" db="EMBL/GenBank/DDBJ databases">
        <title>Acinetobacter sp. ANC 4603.</title>
        <authorList>
            <person name="Radolfova-Krizova L."/>
            <person name="Nemec A."/>
        </authorList>
    </citation>
    <scope>NUCLEOTIDE SEQUENCE [LARGE SCALE GENOMIC DNA]</scope>
    <source>
        <strain evidence="13 14">ANC 4603</strain>
    </source>
</reference>
<dbReference type="PANTHER" id="PTHR43725">
    <property type="entry name" value="UDP-GLUCOSE 4-EPIMERASE"/>
    <property type="match status" value="1"/>
</dbReference>
<comment type="similarity">
    <text evidence="4">Belongs to the NAD(P)-dependent epimerase/dehydratase family.</text>
</comment>
<dbReference type="GO" id="GO:0003978">
    <property type="term" value="F:UDP-glucose 4-epimerase activity"/>
    <property type="evidence" value="ECO:0007669"/>
    <property type="project" value="UniProtKB-EC"/>
</dbReference>
<keyword evidence="7" id="KW-0520">NAD</keyword>
<dbReference type="Pfam" id="PF01370">
    <property type="entry name" value="Epimerase"/>
    <property type="match status" value="1"/>
</dbReference>
<evidence type="ECO:0000256" key="10">
    <source>
        <dbReference type="ARBA" id="ARBA00031367"/>
    </source>
</evidence>
<proteinExistence type="inferred from homology"/>
<organism evidence="13 14">
    <name type="scientific">Acinetobacter celticus</name>
    <dbReference type="NCBI Taxonomy" id="1891224"/>
    <lineage>
        <taxon>Bacteria</taxon>
        <taxon>Pseudomonadati</taxon>
        <taxon>Pseudomonadota</taxon>
        <taxon>Gammaproteobacteria</taxon>
        <taxon>Moraxellales</taxon>
        <taxon>Moraxellaceae</taxon>
        <taxon>Acinetobacter</taxon>
    </lineage>
</organism>
<comment type="pathway">
    <text evidence="3">Carbohydrate metabolism; galactose metabolism.</text>
</comment>
<dbReference type="Proteomes" id="UP000186553">
    <property type="component" value="Unassembled WGS sequence"/>
</dbReference>
<evidence type="ECO:0000256" key="9">
    <source>
        <dbReference type="ARBA" id="ARBA00023235"/>
    </source>
</evidence>
<keyword evidence="14" id="KW-1185">Reference proteome</keyword>
<evidence type="ECO:0000256" key="8">
    <source>
        <dbReference type="ARBA" id="ARBA00023144"/>
    </source>
</evidence>
<sequence length="335" mass="37671">MILVTGGLGFLGSHIALSLLAQGQEVIIVDNLSNSNLQILERLEYISGMYVPFVKIDIRNTPALNKVFEQFSISAVIHTAGFKSLEESVLKPLEYYNDNVSCIMSLMRAMQRTGVRTLVHLSSLAVYGTSATDLTENLAFNYAYPNPYVKSQQMIEDIIRDTALTDNEWKIAILRLGNIAGAFEHAVLGEFITPLPKNIVPLAMQVGAMQREFIELRKQANTADQTTERSFLHVLDACKAIFLALNWLHTQEHACEAFNISGELISMQKLLDLIAEITHNPIKTIAAPYYPSAEFDQLGSQSNKAEQYFHWVPEHSLRKALEDEWRFYQTTLGSQ</sequence>
<dbReference type="Gene3D" id="3.90.25.10">
    <property type="entry name" value="UDP-galactose 4-epimerase, domain 1"/>
    <property type="match status" value="1"/>
</dbReference>
<dbReference type="OrthoDB" id="9803010at2"/>
<evidence type="ECO:0000256" key="11">
    <source>
        <dbReference type="ARBA" id="ARBA00033067"/>
    </source>
</evidence>
<evidence type="ECO:0000256" key="3">
    <source>
        <dbReference type="ARBA" id="ARBA00004947"/>
    </source>
</evidence>
<dbReference type="PANTHER" id="PTHR43725:SF47">
    <property type="entry name" value="UDP-GLUCOSE 4-EPIMERASE"/>
    <property type="match status" value="1"/>
</dbReference>
<dbReference type="GO" id="GO:0006012">
    <property type="term" value="P:galactose metabolic process"/>
    <property type="evidence" value="ECO:0007669"/>
    <property type="project" value="UniProtKB-KW"/>
</dbReference>
<comment type="cofactor">
    <cofactor evidence="2">
        <name>NAD(+)</name>
        <dbReference type="ChEBI" id="CHEBI:57540"/>
    </cofactor>
</comment>
<dbReference type="AlphaFoldDB" id="A0A1C3CTA7"/>
<dbReference type="STRING" id="1891224.BBP83_12430"/>
<evidence type="ECO:0000256" key="7">
    <source>
        <dbReference type="ARBA" id="ARBA00023027"/>
    </source>
</evidence>
<evidence type="ECO:0000256" key="5">
    <source>
        <dbReference type="ARBA" id="ARBA00013189"/>
    </source>
</evidence>
<dbReference type="Gene3D" id="3.40.50.720">
    <property type="entry name" value="NAD(P)-binding Rossmann-like Domain"/>
    <property type="match status" value="1"/>
</dbReference>
<evidence type="ECO:0000259" key="12">
    <source>
        <dbReference type="Pfam" id="PF01370"/>
    </source>
</evidence>
<protein>
    <recommendedName>
        <fullName evidence="6">UDP-glucose 4-epimerase</fullName>
        <ecNumber evidence="5">5.1.3.2</ecNumber>
    </recommendedName>
    <alternativeName>
        <fullName evidence="11">Galactowaldenase</fullName>
    </alternativeName>
    <alternativeName>
        <fullName evidence="10">UDP-galactose 4-epimerase</fullName>
    </alternativeName>
</protein>
<keyword evidence="9" id="KW-0413">Isomerase</keyword>
<accession>A0A1C3CTA7</accession>
<evidence type="ECO:0000256" key="1">
    <source>
        <dbReference type="ARBA" id="ARBA00000083"/>
    </source>
</evidence>
<dbReference type="RefSeq" id="WP_068889436.1">
    <property type="nucleotide sequence ID" value="NZ_CBCRUU010000021.1"/>
</dbReference>
<name>A0A1C3CTA7_9GAMM</name>
<dbReference type="EMBL" id="MBDL01000013">
    <property type="protein sequence ID" value="ODA11968.1"/>
    <property type="molecule type" value="Genomic_DNA"/>
</dbReference>
<evidence type="ECO:0000256" key="2">
    <source>
        <dbReference type="ARBA" id="ARBA00001911"/>
    </source>
</evidence>
<comment type="caution">
    <text evidence="13">The sequence shown here is derived from an EMBL/GenBank/DDBJ whole genome shotgun (WGS) entry which is preliminary data.</text>
</comment>
<evidence type="ECO:0000313" key="13">
    <source>
        <dbReference type="EMBL" id="ODA11968.1"/>
    </source>
</evidence>
<gene>
    <name evidence="13" type="ORF">BBP83_12430</name>
</gene>
<dbReference type="InterPro" id="IPR036291">
    <property type="entry name" value="NAD(P)-bd_dom_sf"/>
</dbReference>
<keyword evidence="8" id="KW-0299">Galactose metabolism</keyword>
<dbReference type="EC" id="5.1.3.2" evidence="5"/>
<evidence type="ECO:0000313" key="14">
    <source>
        <dbReference type="Proteomes" id="UP000186553"/>
    </source>
</evidence>